<feature type="region of interest" description="Disordered" evidence="1">
    <location>
        <begin position="1"/>
        <end position="36"/>
    </location>
</feature>
<accession>A0A7Z7IFD2</accession>
<protein>
    <submittedName>
        <fullName evidence="2">Uncharacterized protein</fullName>
    </submittedName>
</protein>
<organism evidence="2 3">
    <name type="scientific">Caballeronia arationis</name>
    <dbReference type="NCBI Taxonomy" id="1777142"/>
    <lineage>
        <taxon>Bacteria</taxon>
        <taxon>Pseudomonadati</taxon>
        <taxon>Pseudomonadota</taxon>
        <taxon>Betaproteobacteria</taxon>
        <taxon>Burkholderiales</taxon>
        <taxon>Burkholderiaceae</taxon>
        <taxon>Caballeronia</taxon>
    </lineage>
</organism>
<keyword evidence="3" id="KW-1185">Reference proteome</keyword>
<dbReference type="OrthoDB" id="9011872at2"/>
<dbReference type="AlphaFoldDB" id="A0A7Z7IFD2"/>
<dbReference type="RefSeq" id="WP_143753728.1">
    <property type="nucleotide sequence ID" value="NZ_FCOG02000041.1"/>
</dbReference>
<gene>
    <name evidence="2" type="ORF">SAMN05446927_7492</name>
</gene>
<reference evidence="2 3" key="1">
    <citation type="submission" date="2017-09" db="EMBL/GenBank/DDBJ databases">
        <authorList>
            <person name="Varghese N."/>
            <person name="Submissions S."/>
        </authorList>
    </citation>
    <scope>NUCLEOTIDE SEQUENCE [LARGE SCALE GENOMIC DNA]</scope>
    <source>
        <strain evidence="2 3">OK806</strain>
    </source>
</reference>
<name>A0A7Z7IFD2_9BURK</name>
<dbReference type="EMBL" id="OCSU01000003">
    <property type="protein sequence ID" value="SOE88866.1"/>
    <property type="molecule type" value="Genomic_DNA"/>
</dbReference>
<evidence type="ECO:0000256" key="1">
    <source>
        <dbReference type="SAM" id="MobiDB-lite"/>
    </source>
</evidence>
<feature type="compositionally biased region" description="Basic and acidic residues" evidence="1">
    <location>
        <begin position="19"/>
        <end position="34"/>
    </location>
</feature>
<comment type="caution">
    <text evidence="2">The sequence shown here is derived from an EMBL/GenBank/DDBJ whole genome shotgun (WGS) entry which is preliminary data.</text>
</comment>
<evidence type="ECO:0000313" key="2">
    <source>
        <dbReference type="EMBL" id="SOE88866.1"/>
    </source>
</evidence>
<sequence length="66" mass="7300">MSTYEKAGALENDVNSLKPGHDLKQDRASVERAGESAAHTWAWARTTEVYDWIDAHTPAAATSAWR</sequence>
<proteinExistence type="predicted"/>
<dbReference type="Proteomes" id="UP000219522">
    <property type="component" value="Unassembled WGS sequence"/>
</dbReference>
<evidence type="ECO:0000313" key="3">
    <source>
        <dbReference type="Proteomes" id="UP000219522"/>
    </source>
</evidence>